<organism evidence="3 4">
    <name type="scientific">Glaciecola punicea ACAM 611</name>
    <dbReference type="NCBI Taxonomy" id="1121923"/>
    <lineage>
        <taxon>Bacteria</taxon>
        <taxon>Pseudomonadati</taxon>
        <taxon>Pseudomonadota</taxon>
        <taxon>Gammaproteobacteria</taxon>
        <taxon>Alteromonadales</taxon>
        <taxon>Alteromonadaceae</taxon>
        <taxon>Glaciecola</taxon>
    </lineage>
</organism>
<dbReference type="InterPro" id="IPR001466">
    <property type="entry name" value="Beta-lactam-related"/>
</dbReference>
<dbReference type="InterPro" id="IPR036505">
    <property type="entry name" value="Amidase/PGRP_sf"/>
</dbReference>
<dbReference type="SUPFAM" id="SSF55846">
    <property type="entry name" value="N-acetylmuramoyl-L-alanine amidase-like"/>
    <property type="match status" value="1"/>
</dbReference>
<dbReference type="SMART" id="SM00644">
    <property type="entry name" value="Ami_2"/>
    <property type="match status" value="1"/>
</dbReference>
<dbReference type="Gene3D" id="1.10.101.10">
    <property type="entry name" value="PGBD-like superfamily/PGBD"/>
    <property type="match status" value="1"/>
</dbReference>
<sequence length="783" mass="87020">MMHFTAVNYERSIDFLVNEGGGVSSHYLIPMLNDESYPKSHIEVLQLVDEKERAWHAGQSYWQGRSSLNDSSIGIEIVNIPECIESDVPAGFIKPKDMCIFPEFEHKQIELLIALSKDILARNPDITPTAVVGHSDIAPSRKNDPGPRFPWQKLYQAGIGAWYDNDTVAEYWQLFNHQSPSTGLLQEALNIYGYAIDKTGVLDRQTLDVLGAFQMHFIPWQVTYQADTKTAATIFALLEKYFEPQLSALMTQYQSESAIIDNFTPLTSQLNMLFLASAQGTQHLYNGNRASFLAIANKGTLTIESTNVISADIFINNQKLNLGNVFTQNPAKPQSLSIAKRTQNRINSLRVENIRASINNTPAEIAISIPYPTINTLAMLNSMRPKVDFSKLDQFIQNDISKGFPGASIVVVHKGNIIKQQAYGYALKYDEQQRAVNAPAPMTTSTMFDLASNTKVFATTLAVMKLVDEGKLSLTTPIAHYLAEYQGGGRDTRTIADLLSHTSGYNSEVQFFKNNSPFGDLFFSQDKVLTSEFLLNQVPFSNARRSTQNYSDTNFMILGLLVERITHMPLDQYVETYIYAPLGLSNTLFVPLSKGKQAYQFAATELQGNTRGGRVTFDNIRSGVIQGQVHDEKAHYSMQGVAGHAGLFSTAQDLAVLAQLLLNGGGYGNVHLFSQYTINRFVHPEFVRDSMGLGWRLSSPETRWHFGSYASSSAYGHTGWTGTATVIDPELDLAIIYLSNKKHSPLSEQGGRLQFSGDQYPSARYGNIMNLVYEAVLAQTAVK</sequence>
<dbReference type="GO" id="GO:0009253">
    <property type="term" value="P:peptidoglycan catabolic process"/>
    <property type="evidence" value="ECO:0007669"/>
    <property type="project" value="InterPro"/>
</dbReference>
<dbReference type="PANTHER" id="PTHR43283:SF11">
    <property type="entry name" value="BETA-LACTAMASE-RELATED DOMAIN-CONTAINING PROTEIN"/>
    <property type="match status" value="1"/>
</dbReference>
<dbReference type="SUPFAM" id="SSF47090">
    <property type="entry name" value="PGBD-like"/>
    <property type="match status" value="1"/>
</dbReference>
<dbReference type="Pfam" id="PF00144">
    <property type="entry name" value="Beta-lactamase"/>
    <property type="match status" value="1"/>
</dbReference>
<feature type="domain" description="N-acetylmuramoyl-L-alanine amidase" evidence="2">
    <location>
        <begin position="1"/>
        <end position="146"/>
    </location>
</feature>
<dbReference type="InterPro" id="IPR002502">
    <property type="entry name" value="Amidase_domain"/>
</dbReference>
<dbReference type="GO" id="GO:0008745">
    <property type="term" value="F:N-acetylmuramoyl-L-alanine amidase activity"/>
    <property type="evidence" value="ECO:0007669"/>
    <property type="project" value="InterPro"/>
</dbReference>
<dbReference type="InterPro" id="IPR012338">
    <property type="entry name" value="Beta-lactam/transpept-like"/>
</dbReference>
<dbReference type="Gene3D" id="3.40.80.10">
    <property type="entry name" value="Peptidoglycan recognition protein-like"/>
    <property type="match status" value="1"/>
</dbReference>
<accession>H5TFD6</accession>
<gene>
    <name evidence="3" type="ORF">GPUN_2702</name>
</gene>
<reference evidence="3 4" key="1">
    <citation type="journal article" date="2012" name="J. Bacteriol.">
        <title>Genome sequence of proteorhodopsin-containing sea ice bacterium Glaciecola punicea ACAM 611T.</title>
        <authorList>
            <person name="Qin Q.-L."/>
            <person name="Xie B.-B."/>
            <person name="Shu Y.-L."/>
            <person name="Rong J.-C."/>
            <person name="Zhao D.-L."/>
            <person name="Zhang X.-Y."/>
            <person name="Chen X.-L."/>
            <person name="Zhou B.-C."/>
            <person name="Zhanga Y.-Z."/>
        </authorList>
    </citation>
    <scope>NUCLEOTIDE SEQUENCE [LARGE SCALE GENOMIC DNA]</scope>
    <source>
        <strain evidence="3 4">ACAM 611</strain>
    </source>
</reference>
<evidence type="ECO:0000259" key="2">
    <source>
        <dbReference type="SMART" id="SM00644"/>
    </source>
</evidence>
<dbReference type="eggNOG" id="COG1680">
    <property type="taxonomic scope" value="Bacteria"/>
</dbReference>
<dbReference type="FunFam" id="3.40.80.10:FF:000003">
    <property type="entry name" value="N-acetylmuramoyl-L-alanine amidase"/>
    <property type="match status" value="1"/>
</dbReference>
<dbReference type="InterPro" id="IPR050789">
    <property type="entry name" value="Diverse_Enzym_Activities"/>
</dbReference>
<dbReference type="eggNOG" id="COG3023">
    <property type="taxonomic scope" value="Bacteria"/>
</dbReference>
<dbReference type="PANTHER" id="PTHR43283">
    <property type="entry name" value="BETA-LACTAMASE-RELATED"/>
    <property type="match status" value="1"/>
</dbReference>
<dbReference type="Proteomes" id="UP000053586">
    <property type="component" value="Unassembled WGS sequence"/>
</dbReference>
<comment type="caution">
    <text evidence="3">The sequence shown here is derived from an EMBL/GenBank/DDBJ whole genome shotgun (WGS) entry which is preliminary data.</text>
</comment>
<protein>
    <recommendedName>
        <fullName evidence="2">N-acetylmuramoyl-L-alanine amidase domain-containing protein</fullName>
    </recommendedName>
</protein>
<evidence type="ECO:0000256" key="1">
    <source>
        <dbReference type="ARBA" id="ARBA00022801"/>
    </source>
</evidence>
<evidence type="ECO:0000313" key="4">
    <source>
        <dbReference type="Proteomes" id="UP000053586"/>
    </source>
</evidence>
<dbReference type="EMBL" id="BAET01000033">
    <property type="protein sequence ID" value="GAB56816.1"/>
    <property type="molecule type" value="Genomic_DNA"/>
</dbReference>
<reference evidence="3 4" key="2">
    <citation type="journal article" date="2017" name="Antonie Van Leeuwenhoek">
        <title>Rhizobium rhizosphaerae sp. nov., a novel species isolated from rice rhizosphere.</title>
        <authorList>
            <person name="Zhao J.J."/>
            <person name="Zhang J."/>
            <person name="Zhang R.J."/>
            <person name="Zhang C.W."/>
            <person name="Yin H.Q."/>
            <person name="Zhang X.X."/>
        </authorList>
    </citation>
    <scope>NUCLEOTIDE SEQUENCE [LARGE SCALE GENOMIC DNA]</scope>
    <source>
        <strain evidence="3 4">ACAM 611</strain>
    </source>
</reference>
<dbReference type="Gene3D" id="3.40.710.10">
    <property type="entry name" value="DD-peptidase/beta-lactamase superfamily"/>
    <property type="match status" value="1"/>
</dbReference>
<dbReference type="STRING" id="56804.BAE46_02375"/>
<dbReference type="InterPro" id="IPR036366">
    <property type="entry name" value="PGBDSf"/>
</dbReference>
<dbReference type="CDD" id="cd06583">
    <property type="entry name" value="PGRP"/>
    <property type="match status" value="1"/>
</dbReference>
<keyword evidence="1" id="KW-0378">Hydrolase</keyword>
<keyword evidence="4" id="KW-1185">Reference proteome</keyword>
<dbReference type="SUPFAM" id="SSF56601">
    <property type="entry name" value="beta-lactamase/transpeptidase-like"/>
    <property type="match status" value="1"/>
</dbReference>
<dbReference type="AlphaFoldDB" id="H5TFD6"/>
<dbReference type="Pfam" id="PF01510">
    <property type="entry name" value="Amidase_2"/>
    <property type="match status" value="1"/>
</dbReference>
<dbReference type="InterPro" id="IPR036365">
    <property type="entry name" value="PGBD-like_sf"/>
</dbReference>
<proteinExistence type="predicted"/>
<evidence type="ECO:0000313" key="3">
    <source>
        <dbReference type="EMBL" id="GAB56816.1"/>
    </source>
</evidence>
<name>H5TFD6_9ALTE</name>
<dbReference type="NCBIfam" id="NF002968">
    <property type="entry name" value="PRK03642.1"/>
    <property type="match status" value="1"/>
</dbReference>